<accession>A0A0L6UVZ9</accession>
<gene>
    <name evidence="1" type="ORF">VP01_3474g2</name>
</gene>
<evidence type="ECO:0000313" key="2">
    <source>
        <dbReference type="Proteomes" id="UP000037035"/>
    </source>
</evidence>
<keyword evidence="2" id="KW-1185">Reference proteome</keyword>
<proteinExistence type="predicted"/>
<name>A0A0L6UVZ9_9BASI</name>
<sequence>MYHPPKFPSKCNYCKTPRSRPCSTQLFAVKNVVHHGLSGFSLYPALKVQLKIEVLNSPENVTVDIQKGLAWQNLSGNHNGEASNQVDLVFSLLIKWFNPRGNKLAQKQHKLQYTLISSLTLGHWLQE</sequence>
<dbReference type="VEuPathDB" id="FungiDB:VP01_3474g2"/>
<dbReference type="Proteomes" id="UP000037035">
    <property type="component" value="Unassembled WGS sequence"/>
</dbReference>
<organism evidence="1 2">
    <name type="scientific">Puccinia sorghi</name>
    <dbReference type="NCBI Taxonomy" id="27349"/>
    <lineage>
        <taxon>Eukaryota</taxon>
        <taxon>Fungi</taxon>
        <taxon>Dikarya</taxon>
        <taxon>Basidiomycota</taxon>
        <taxon>Pucciniomycotina</taxon>
        <taxon>Pucciniomycetes</taxon>
        <taxon>Pucciniales</taxon>
        <taxon>Pucciniaceae</taxon>
        <taxon>Puccinia</taxon>
    </lineage>
</organism>
<evidence type="ECO:0000313" key="1">
    <source>
        <dbReference type="EMBL" id="KNZ52708.1"/>
    </source>
</evidence>
<protein>
    <submittedName>
        <fullName evidence="1">Uncharacterized protein</fullName>
    </submittedName>
</protein>
<reference evidence="1 2" key="1">
    <citation type="submission" date="2015-08" db="EMBL/GenBank/DDBJ databases">
        <title>Next Generation Sequencing and Analysis of the Genome of Puccinia sorghi L Schw, the Causal Agent of Maize Common Rust.</title>
        <authorList>
            <person name="Rochi L."/>
            <person name="Burguener G."/>
            <person name="Darino M."/>
            <person name="Turjanski A."/>
            <person name="Kreff E."/>
            <person name="Dieguez M.J."/>
            <person name="Sacco F."/>
        </authorList>
    </citation>
    <scope>NUCLEOTIDE SEQUENCE [LARGE SCALE GENOMIC DNA]</scope>
    <source>
        <strain evidence="1 2">RO10H11247</strain>
    </source>
</reference>
<dbReference type="OrthoDB" id="3253623at2759"/>
<dbReference type="EMBL" id="LAVV01008473">
    <property type="protein sequence ID" value="KNZ52708.1"/>
    <property type="molecule type" value="Genomic_DNA"/>
</dbReference>
<dbReference type="AlphaFoldDB" id="A0A0L6UVZ9"/>
<comment type="caution">
    <text evidence="1">The sequence shown here is derived from an EMBL/GenBank/DDBJ whole genome shotgun (WGS) entry which is preliminary data.</text>
</comment>